<keyword evidence="1" id="KW-0472">Membrane</keyword>
<dbReference type="Proteomes" id="UP000019150">
    <property type="component" value="Chromosome"/>
</dbReference>
<protein>
    <submittedName>
        <fullName evidence="2">Uncharacterized protein</fullName>
    </submittedName>
</protein>
<evidence type="ECO:0000313" key="3">
    <source>
        <dbReference type="Proteomes" id="UP000019150"/>
    </source>
</evidence>
<dbReference type="HOGENOM" id="CLU_2955960_0_0_11"/>
<reference evidence="2 3" key="1">
    <citation type="journal article" date="2014" name="Appl. Environ. Microbiol.">
        <title>Insights into the Microbial Degradation of Rubber and Gutta-Percha by Analysis of the Complete Genome of Nocardia nova SH22a.</title>
        <authorList>
            <person name="Luo Q."/>
            <person name="Hiessl S."/>
            <person name="Poehlein A."/>
            <person name="Daniel R."/>
            <person name="Steinbuchel A."/>
        </authorList>
    </citation>
    <scope>NUCLEOTIDE SEQUENCE [LARGE SCALE GENOMIC DNA]</scope>
    <source>
        <strain evidence="2">SH22a</strain>
    </source>
</reference>
<dbReference type="RefSeq" id="WP_025348335.1">
    <property type="nucleotide sequence ID" value="NZ_CP006850.1"/>
</dbReference>
<sequence>MHRLEKSAFWRCVLDGLAAMGAGFGVMVPVCHDEPHPAEDTEPVWDWSIPYEWFDHANG</sequence>
<keyword evidence="3" id="KW-1185">Reference proteome</keyword>
<accession>W5TD30</accession>
<keyword evidence="1" id="KW-1133">Transmembrane helix</keyword>
<name>W5TD30_9NOCA</name>
<dbReference type="PATRIC" id="fig|1415166.3.peg.2081"/>
<dbReference type="OrthoDB" id="4558015at2"/>
<dbReference type="EMBL" id="CP006850">
    <property type="protein sequence ID" value="AHH16848.1"/>
    <property type="molecule type" value="Genomic_DNA"/>
</dbReference>
<gene>
    <name evidence="2" type="ORF">NONO_c20480</name>
</gene>
<dbReference type="KEGG" id="nno:NONO_c20480"/>
<organism evidence="2 3">
    <name type="scientific">Nocardia nova SH22a</name>
    <dbReference type="NCBI Taxonomy" id="1415166"/>
    <lineage>
        <taxon>Bacteria</taxon>
        <taxon>Bacillati</taxon>
        <taxon>Actinomycetota</taxon>
        <taxon>Actinomycetes</taxon>
        <taxon>Mycobacteriales</taxon>
        <taxon>Nocardiaceae</taxon>
        <taxon>Nocardia</taxon>
    </lineage>
</organism>
<evidence type="ECO:0000256" key="1">
    <source>
        <dbReference type="SAM" id="Phobius"/>
    </source>
</evidence>
<feature type="transmembrane region" description="Helical" evidence="1">
    <location>
        <begin position="12"/>
        <end position="30"/>
    </location>
</feature>
<dbReference type="AlphaFoldDB" id="W5TD30"/>
<evidence type="ECO:0000313" key="2">
    <source>
        <dbReference type="EMBL" id="AHH16848.1"/>
    </source>
</evidence>
<keyword evidence="1" id="KW-0812">Transmembrane</keyword>
<proteinExistence type="predicted"/>
<dbReference type="eggNOG" id="ENOG5031FGW">
    <property type="taxonomic scope" value="Bacteria"/>
</dbReference>